<comment type="caution">
    <text evidence="3">The sequence shown here is derived from an EMBL/GenBank/DDBJ whole genome shotgun (WGS) entry which is preliminary data.</text>
</comment>
<dbReference type="Proteomes" id="UP001143545">
    <property type="component" value="Unassembled WGS sequence"/>
</dbReference>
<evidence type="ECO:0000256" key="1">
    <source>
        <dbReference type="SAM" id="Phobius"/>
    </source>
</evidence>
<gene>
    <name evidence="3" type="ORF">NBRC110019_01140</name>
</gene>
<reference evidence="3" key="1">
    <citation type="submission" date="2022-07" db="EMBL/GenBank/DDBJ databases">
        <title>Taxonomy of Novel Oxalotrophic and Methylotrophic Bacteria.</title>
        <authorList>
            <person name="Sahin N."/>
            <person name="Tani A."/>
        </authorList>
    </citation>
    <scope>NUCLEOTIDE SEQUENCE</scope>
    <source>
        <strain evidence="3">AM327</strain>
    </source>
</reference>
<dbReference type="RefSeq" id="WP_281751256.1">
    <property type="nucleotide sequence ID" value="NZ_BRVP01000001.1"/>
</dbReference>
<keyword evidence="1" id="KW-0472">Membrane</keyword>
<feature type="transmembrane region" description="Helical" evidence="1">
    <location>
        <begin position="61"/>
        <end position="83"/>
    </location>
</feature>
<name>A0A9W6B3V2_9FLAO</name>
<evidence type="ECO:0000313" key="4">
    <source>
        <dbReference type="Proteomes" id="UP001143545"/>
    </source>
</evidence>
<dbReference type="EMBL" id="BRVP01000001">
    <property type="protein sequence ID" value="GLB51075.1"/>
    <property type="molecule type" value="Genomic_DNA"/>
</dbReference>
<evidence type="ECO:0000259" key="2">
    <source>
        <dbReference type="Pfam" id="PF13239"/>
    </source>
</evidence>
<sequence length="125" mass="14858">MSQKSKSEDTLEASQHDLIETAKKRMKQKRIVYIHCILFLIGSIFLLIFNKVLGYYPNTNWSVWVMTAWAFLVCIHTINVFIINRFLGQEWQRAQKEKLVTIQKKRIAKLQQEVEKEYPLISKNQ</sequence>
<accession>A0A9W6B3V2</accession>
<dbReference type="Pfam" id="PF13239">
    <property type="entry name" value="2TM"/>
    <property type="match status" value="1"/>
</dbReference>
<keyword evidence="1" id="KW-0812">Transmembrane</keyword>
<keyword evidence="1" id="KW-1133">Transmembrane helix</keyword>
<dbReference type="AlphaFoldDB" id="A0A9W6B3V2"/>
<organism evidence="3 4">
    <name type="scientific">Neptunitalea chrysea</name>
    <dbReference type="NCBI Taxonomy" id="1647581"/>
    <lineage>
        <taxon>Bacteria</taxon>
        <taxon>Pseudomonadati</taxon>
        <taxon>Bacteroidota</taxon>
        <taxon>Flavobacteriia</taxon>
        <taxon>Flavobacteriales</taxon>
        <taxon>Flavobacteriaceae</taxon>
        <taxon>Neptunitalea</taxon>
    </lineage>
</organism>
<protein>
    <recommendedName>
        <fullName evidence="2">2TM domain-containing protein</fullName>
    </recommendedName>
</protein>
<feature type="domain" description="2TM" evidence="2">
    <location>
        <begin position="21"/>
        <end position="100"/>
    </location>
</feature>
<feature type="transmembrane region" description="Helical" evidence="1">
    <location>
        <begin position="31"/>
        <end position="49"/>
    </location>
</feature>
<keyword evidence="4" id="KW-1185">Reference proteome</keyword>
<evidence type="ECO:0000313" key="3">
    <source>
        <dbReference type="EMBL" id="GLB51075.1"/>
    </source>
</evidence>
<dbReference type="InterPro" id="IPR025698">
    <property type="entry name" value="2TM_dom"/>
</dbReference>
<proteinExistence type="predicted"/>